<evidence type="ECO:0000313" key="3">
    <source>
        <dbReference type="Proteomes" id="UP000796761"/>
    </source>
</evidence>
<gene>
    <name evidence="2" type="ORF">HGM15179_009875</name>
</gene>
<dbReference type="Proteomes" id="UP000796761">
    <property type="component" value="Unassembled WGS sequence"/>
</dbReference>
<reference evidence="2" key="1">
    <citation type="submission" date="2019-04" db="EMBL/GenBank/DDBJ databases">
        <title>Genome assembly of Zosterops borbonicus 15179.</title>
        <authorList>
            <person name="Leroy T."/>
            <person name="Anselmetti Y."/>
            <person name="Tilak M.-K."/>
            <person name="Nabholz B."/>
        </authorList>
    </citation>
    <scope>NUCLEOTIDE SEQUENCE</scope>
    <source>
        <strain evidence="2">HGM_15179</strain>
        <tissue evidence="2">Muscle</tissue>
    </source>
</reference>
<feature type="compositionally biased region" description="Basic and acidic residues" evidence="1">
    <location>
        <begin position="168"/>
        <end position="177"/>
    </location>
</feature>
<organism evidence="2 3">
    <name type="scientific">Zosterops borbonicus</name>
    <dbReference type="NCBI Taxonomy" id="364589"/>
    <lineage>
        <taxon>Eukaryota</taxon>
        <taxon>Metazoa</taxon>
        <taxon>Chordata</taxon>
        <taxon>Craniata</taxon>
        <taxon>Vertebrata</taxon>
        <taxon>Euteleostomi</taxon>
        <taxon>Archelosauria</taxon>
        <taxon>Archosauria</taxon>
        <taxon>Dinosauria</taxon>
        <taxon>Saurischia</taxon>
        <taxon>Theropoda</taxon>
        <taxon>Coelurosauria</taxon>
        <taxon>Aves</taxon>
        <taxon>Neognathae</taxon>
        <taxon>Neoaves</taxon>
        <taxon>Telluraves</taxon>
        <taxon>Australaves</taxon>
        <taxon>Passeriformes</taxon>
        <taxon>Sylvioidea</taxon>
        <taxon>Zosteropidae</taxon>
        <taxon>Zosterops</taxon>
    </lineage>
</organism>
<feature type="region of interest" description="Disordered" evidence="1">
    <location>
        <begin position="164"/>
        <end position="184"/>
    </location>
</feature>
<dbReference type="AlphaFoldDB" id="A0A8K1GF04"/>
<proteinExistence type="predicted"/>
<evidence type="ECO:0000313" key="2">
    <source>
        <dbReference type="EMBL" id="TRZ17232.1"/>
    </source>
</evidence>
<keyword evidence="3" id="KW-1185">Reference proteome</keyword>
<dbReference type="EMBL" id="SWJQ01000277">
    <property type="protein sequence ID" value="TRZ17232.1"/>
    <property type="molecule type" value="Genomic_DNA"/>
</dbReference>
<protein>
    <submittedName>
        <fullName evidence="2">Uncharacterized protein</fullName>
    </submittedName>
</protein>
<accession>A0A8K1GF04</accession>
<comment type="caution">
    <text evidence="2">The sequence shown here is derived from an EMBL/GenBank/DDBJ whole genome shotgun (WGS) entry which is preliminary data.</text>
</comment>
<sequence>MKPWLFTQEADLQYAKVGGAFYPSNSKLDTFVTIYEYRDYVGVLPIYVPFAFADLTWDLIETWKSLRNLAPGSVKHWNQYRLRDEWTERSPAEVLVILVDEKLGMSWQCVFATQKANQILGCIRRSMASRSTEVILALYCALLRLNLECCIQFWGSPAQEGHQPVWESPKEGHKNGQKDGTPLL</sequence>
<name>A0A8K1GF04_9PASS</name>
<evidence type="ECO:0000256" key="1">
    <source>
        <dbReference type="SAM" id="MobiDB-lite"/>
    </source>
</evidence>
<dbReference type="PANTHER" id="PTHR33332">
    <property type="entry name" value="REVERSE TRANSCRIPTASE DOMAIN-CONTAINING PROTEIN"/>
    <property type="match status" value="1"/>
</dbReference>
<dbReference type="OrthoDB" id="416454at2759"/>